<gene>
    <name evidence="1" type="ORF">HPSA50_1849</name>
</gene>
<reference evidence="1 2" key="1">
    <citation type="journal article" date="2013" name="Genome Announc.">
        <title>Genome Sequences of Three hpAfrica2 Strains of Helicobacter pylori.</title>
        <authorList>
            <person name="Duncan S.S."/>
            <person name="Bertoli M.T."/>
            <person name="Kersulyte D."/>
            <person name="Valk P.L."/>
            <person name="Tamma S."/>
            <person name="Segal I."/>
            <person name="McClain M.S."/>
            <person name="Cover T.L."/>
            <person name="Berg D.E."/>
        </authorList>
    </citation>
    <scope>NUCLEOTIDE SEQUENCE [LARGE SCALE GENOMIC DNA]</scope>
    <source>
        <strain evidence="1 2">SouthAfrica50</strain>
    </source>
</reference>
<dbReference type="EMBL" id="AVNI01000002">
    <property type="protein sequence ID" value="EQD89522.1"/>
    <property type="molecule type" value="Genomic_DNA"/>
</dbReference>
<dbReference type="Proteomes" id="UP000015816">
    <property type="component" value="Unassembled WGS sequence"/>
</dbReference>
<dbReference type="AlphaFoldDB" id="T2SA73"/>
<dbReference type="PATRIC" id="fig|1352357.3.peg.1812"/>
<evidence type="ECO:0000313" key="1">
    <source>
        <dbReference type="EMBL" id="EQD89522.1"/>
    </source>
</evidence>
<name>T2SA73_HELPX</name>
<accession>T2SA73</accession>
<proteinExistence type="predicted"/>
<comment type="caution">
    <text evidence="1">The sequence shown here is derived from an EMBL/GenBank/DDBJ whole genome shotgun (WGS) entry which is preliminary data.</text>
</comment>
<evidence type="ECO:0000313" key="2">
    <source>
        <dbReference type="Proteomes" id="UP000015816"/>
    </source>
</evidence>
<protein>
    <submittedName>
        <fullName evidence="1">Uncharacterized protein</fullName>
    </submittedName>
</protein>
<organism evidence="1 2">
    <name type="scientific">Helicobacter pylori SouthAfrica50</name>
    <dbReference type="NCBI Taxonomy" id="1352357"/>
    <lineage>
        <taxon>Bacteria</taxon>
        <taxon>Pseudomonadati</taxon>
        <taxon>Campylobacterota</taxon>
        <taxon>Epsilonproteobacteria</taxon>
        <taxon>Campylobacterales</taxon>
        <taxon>Helicobacteraceae</taxon>
        <taxon>Helicobacter</taxon>
    </lineage>
</organism>
<sequence>MVGGFLFGVALYPKPQSSKFLQRQPAIKQPKIIFALVWL</sequence>